<dbReference type="PIRSF" id="PIRSF037239">
    <property type="entry name" value="Exonuclease_Xrn2"/>
    <property type="match status" value="1"/>
</dbReference>
<feature type="compositionally biased region" description="Low complexity" evidence="7">
    <location>
        <begin position="650"/>
        <end position="670"/>
    </location>
</feature>
<dbReference type="KEGG" id="ccp:CHC_T00005484001"/>
<dbReference type="GO" id="GO:0003723">
    <property type="term" value="F:RNA binding"/>
    <property type="evidence" value="ECO:0007669"/>
    <property type="project" value="TreeGrafter"/>
</dbReference>
<sequence length="695" mass="80137">MGIPKMFRFLTDRYPLIMQRLDEDHVFDHFYLDMNGIIHQCTHPNDDKIAIENIEEMFASIFEYTERLFRIMAPTKLMFLAVDGVAPRAKMNQQRSRRFRSAKDAERNIIEAIERGEEVPEGKPFDSNCITPGTEFMYNLSERFRTWIHEKMSTDPAWQKGCTVVFSGSEVPGEGEHKIMDHIRSWQKSDQYSPEIRHCMYGLDADLVMLGLVAHAPHFTLLREKMKFSRNGRKVPKMKGTENDANEFELLEIAMLRDMLFLEFKRTETGDPFERPFDRRSRRPPSKFERKAMLATFPREQSKSMNGTGEKRRPVLKLEARRVVDDFVFMCMLVGNDFIPNLPHLDIAEGAINIMFRVYKELLPTWGGYITLGHKLHHDRLESFLTKLSQSESDYFENRAFSDNMAAYRTPAYRREYYKQKFNFDVDGEGGSQNVERLKRIHMEGLHWVLQYYHNGVSSWNWFYPDFYAVLASDMKNLRSIKVGFQKGRPFRPLTQLMAVLPPASAHFLPAPMGKMMLTPESAVAEFYPVDFETDMNGKRNSWEAIVIVPFIDEKRLLAEVNAIDKEQFSEVERKRDEFGPEYWFYAQDYPTSDIEVVPVRTSKYFVPYSERSRSPSSPTRTPSPRRGVSNGTGHRQSSLRGGGSEHGSASRSSAQDARSTASSNRSSRGSGRGRGRGSRGGRGRGTDSRGGGRQ</sequence>
<dbReference type="PhylomeDB" id="R7QIT8"/>
<dbReference type="PANTHER" id="PTHR12341">
    <property type="entry name" value="5'-&gt;3' EXORIBONUCLEASE"/>
    <property type="match status" value="1"/>
</dbReference>
<dbReference type="Gene3D" id="3.40.50.12390">
    <property type="match status" value="2"/>
</dbReference>
<organism evidence="10 11">
    <name type="scientific">Chondrus crispus</name>
    <name type="common">Carrageen Irish moss</name>
    <name type="synonym">Polymorpha crispa</name>
    <dbReference type="NCBI Taxonomy" id="2769"/>
    <lineage>
        <taxon>Eukaryota</taxon>
        <taxon>Rhodophyta</taxon>
        <taxon>Florideophyceae</taxon>
        <taxon>Rhodymeniophycidae</taxon>
        <taxon>Gigartinales</taxon>
        <taxon>Gigartinaceae</taxon>
        <taxon>Chondrus</taxon>
    </lineage>
</organism>
<dbReference type="AlphaFoldDB" id="R7QIT8"/>
<dbReference type="InterPro" id="IPR004859">
    <property type="entry name" value="Xrn1_N"/>
</dbReference>
<dbReference type="CDD" id="cd18673">
    <property type="entry name" value="PIN_XRN1-2-like"/>
    <property type="match status" value="1"/>
</dbReference>
<dbReference type="Proteomes" id="UP000012073">
    <property type="component" value="Unassembled WGS sequence"/>
</dbReference>
<dbReference type="GO" id="GO:0005634">
    <property type="term" value="C:nucleus"/>
    <property type="evidence" value="ECO:0007669"/>
    <property type="project" value="InterPro"/>
</dbReference>
<evidence type="ECO:0000313" key="10">
    <source>
        <dbReference type="EMBL" id="CDF37340.1"/>
    </source>
</evidence>
<evidence type="ECO:0000256" key="4">
    <source>
        <dbReference type="ARBA" id="ARBA00022801"/>
    </source>
</evidence>
<gene>
    <name evidence="10" type="ORF">CHC_T00005484001</name>
</gene>
<accession>R7QIT8</accession>
<proteinExistence type="inferred from homology"/>
<evidence type="ECO:0000259" key="8">
    <source>
        <dbReference type="Pfam" id="PF03159"/>
    </source>
</evidence>
<comment type="similarity">
    <text evidence="1 6">Belongs to the 5'-3' exonuclease family. XRN2/RAT1 subfamily.</text>
</comment>
<dbReference type="GO" id="GO:0000956">
    <property type="term" value="P:nuclear-transcribed mRNA catabolic process"/>
    <property type="evidence" value="ECO:0007669"/>
    <property type="project" value="TreeGrafter"/>
</dbReference>
<feature type="domain" description="Xrn1 helical" evidence="9">
    <location>
        <begin position="319"/>
        <end position="405"/>
    </location>
</feature>
<evidence type="ECO:0000256" key="7">
    <source>
        <dbReference type="SAM" id="MobiDB-lite"/>
    </source>
</evidence>
<dbReference type="InterPro" id="IPR017151">
    <property type="entry name" value="Xrn2/3/4"/>
</dbReference>
<evidence type="ECO:0000313" key="11">
    <source>
        <dbReference type="Proteomes" id="UP000012073"/>
    </source>
</evidence>
<keyword evidence="3 6" id="KW-0540">Nuclease</keyword>
<dbReference type="RefSeq" id="XP_005717159.1">
    <property type="nucleotide sequence ID" value="XM_005717102.1"/>
</dbReference>
<dbReference type="STRING" id="2769.R7QIT8"/>
<dbReference type="OrthoDB" id="372487at2759"/>
<dbReference type="EC" id="3.1.13.-" evidence="6"/>
<reference evidence="11" key="1">
    <citation type="journal article" date="2013" name="Proc. Natl. Acad. Sci. U.S.A.">
        <title>Genome structure and metabolic features in the red seaweed Chondrus crispus shed light on evolution of the Archaeplastida.</title>
        <authorList>
            <person name="Collen J."/>
            <person name="Porcel B."/>
            <person name="Carre W."/>
            <person name="Ball S.G."/>
            <person name="Chaparro C."/>
            <person name="Tonon T."/>
            <person name="Barbeyron T."/>
            <person name="Michel G."/>
            <person name="Noel B."/>
            <person name="Valentin K."/>
            <person name="Elias M."/>
            <person name="Artiguenave F."/>
            <person name="Arun A."/>
            <person name="Aury J.M."/>
            <person name="Barbosa-Neto J.F."/>
            <person name="Bothwell J.H."/>
            <person name="Bouget F.Y."/>
            <person name="Brillet L."/>
            <person name="Cabello-Hurtado F."/>
            <person name="Capella-Gutierrez S."/>
            <person name="Charrier B."/>
            <person name="Cladiere L."/>
            <person name="Cock J.M."/>
            <person name="Coelho S.M."/>
            <person name="Colleoni C."/>
            <person name="Czjzek M."/>
            <person name="Da Silva C."/>
            <person name="Delage L."/>
            <person name="Denoeud F."/>
            <person name="Deschamps P."/>
            <person name="Dittami S.M."/>
            <person name="Gabaldon T."/>
            <person name="Gachon C.M."/>
            <person name="Groisillier A."/>
            <person name="Herve C."/>
            <person name="Jabbari K."/>
            <person name="Katinka M."/>
            <person name="Kloareg B."/>
            <person name="Kowalczyk N."/>
            <person name="Labadie K."/>
            <person name="Leblanc C."/>
            <person name="Lopez P.J."/>
            <person name="McLachlan D.H."/>
            <person name="Meslet-Cladiere L."/>
            <person name="Moustafa A."/>
            <person name="Nehr Z."/>
            <person name="Nyvall Collen P."/>
            <person name="Panaud O."/>
            <person name="Partensky F."/>
            <person name="Poulain J."/>
            <person name="Rensing S.A."/>
            <person name="Rousvoal S."/>
            <person name="Samson G."/>
            <person name="Symeonidi A."/>
            <person name="Weissenbach J."/>
            <person name="Zambounis A."/>
            <person name="Wincker P."/>
            <person name="Boyen C."/>
        </authorList>
    </citation>
    <scope>NUCLEOTIDE SEQUENCE [LARGE SCALE GENOMIC DNA]</scope>
    <source>
        <strain evidence="11">cv. Stackhouse</strain>
    </source>
</reference>
<protein>
    <recommendedName>
        <fullName evidence="6">5'-3' exoribonuclease</fullName>
        <ecNumber evidence="6">3.1.13.-</ecNumber>
    </recommendedName>
</protein>
<feature type="compositionally biased region" description="Polar residues" evidence="7">
    <location>
        <begin position="630"/>
        <end position="640"/>
    </location>
</feature>
<dbReference type="OMA" id="CASWCWE"/>
<keyword evidence="5 6" id="KW-0269">Exonuclease</keyword>
<evidence type="ECO:0000256" key="3">
    <source>
        <dbReference type="ARBA" id="ARBA00022722"/>
    </source>
</evidence>
<evidence type="ECO:0000256" key="1">
    <source>
        <dbReference type="ARBA" id="ARBA00006994"/>
    </source>
</evidence>
<evidence type="ECO:0000256" key="6">
    <source>
        <dbReference type="PIRNR" id="PIRNR037239"/>
    </source>
</evidence>
<keyword evidence="11" id="KW-1185">Reference proteome</keyword>
<dbReference type="GO" id="GO:0004534">
    <property type="term" value="F:5'-3' RNA exonuclease activity"/>
    <property type="evidence" value="ECO:0007669"/>
    <property type="project" value="UniProtKB-UniRule"/>
</dbReference>
<dbReference type="Gene3D" id="1.25.40.1050">
    <property type="match status" value="1"/>
</dbReference>
<comment type="function">
    <text evidence="6">Possesses 5'-&gt;3' exoribonuclease activity. May promote termination of transcription by RNA polymerase II.</text>
</comment>
<dbReference type="Pfam" id="PF03159">
    <property type="entry name" value="XRN_N"/>
    <property type="match status" value="1"/>
</dbReference>
<dbReference type="InterPro" id="IPR027073">
    <property type="entry name" value="5_3_exoribonuclease"/>
</dbReference>
<dbReference type="InterPro" id="IPR041412">
    <property type="entry name" value="Xrn1_helical"/>
</dbReference>
<feature type="domain" description="Xrn1 N-terminal" evidence="8">
    <location>
        <begin position="1"/>
        <end position="225"/>
    </location>
</feature>
<evidence type="ECO:0000256" key="2">
    <source>
        <dbReference type="ARBA" id="ARBA00022664"/>
    </source>
</evidence>
<evidence type="ECO:0000256" key="5">
    <source>
        <dbReference type="ARBA" id="ARBA00022839"/>
    </source>
</evidence>
<dbReference type="Gramene" id="CDF37340">
    <property type="protein sequence ID" value="CDF37340"/>
    <property type="gene ID" value="CHC_T00005484001"/>
</dbReference>
<keyword evidence="2 6" id="KW-0507">mRNA processing</keyword>
<evidence type="ECO:0000259" key="9">
    <source>
        <dbReference type="Pfam" id="PF17846"/>
    </source>
</evidence>
<dbReference type="GO" id="GO:0006397">
    <property type="term" value="P:mRNA processing"/>
    <property type="evidence" value="ECO:0007669"/>
    <property type="project" value="UniProtKB-UniRule"/>
</dbReference>
<feature type="compositionally biased region" description="Basic residues" evidence="7">
    <location>
        <begin position="672"/>
        <end position="683"/>
    </location>
</feature>
<dbReference type="GeneID" id="17324894"/>
<feature type="domain" description="Xrn1 helical" evidence="9">
    <location>
        <begin position="412"/>
        <end position="593"/>
    </location>
</feature>
<name>R7QIT8_CHOCR</name>
<feature type="region of interest" description="Disordered" evidence="7">
    <location>
        <begin position="609"/>
        <end position="695"/>
    </location>
</feature>
<dbReference type="Pfam" id="PF17846">
    <property type="entry name" value="XRN_M"/>
    <property type="match status" value="2"/>
</dbReference>
<feature type="compositionally biased region" description="Low complexity" evidence="7">
    <location>
        <begin position="615"/>
        <end position="627"/>
    </location>
</feature>
<dbReference type="PANTHER" id="PTHR12341:SF7">
    <property type="entry name" value="5'-3' EXORIBONUCLEASE 1"/>
    <property type="match status" value="1"/>
</dbReference>
<keyword evidence="4 6" id="KW-0378">Hydrolase</keyword>
<dbReference type="EMBL" id="HG001832">
    <property type="protein sequence ID" value="CDF37340.1"/>
    <property type="molecule type" value="Genomic_DNA"/>
</dbReference>